<evidence type="ECO:0000256" key="6">
    <source>
        <dbReference type="ARBA" id="ARBA00022692"/>
    </source>
</evidence>
<dbReference type="GO" id="GO:0046872">
    <property type="term" value="F:metal ion binding"/>
    <property type="evidence" value="ECO:0007669"/>
    <property type="project" value="UniProtKB-KW"/>
</dbReference>
<dbReference type="GO" id="GO:0005267">
    <property type="term" value="F:potassium channel activity"/>
    <property type="evidence" value="ECO:0007669"/>
    <property type="project" value="UniProtKB-KW"/>
</dbReference>
<comment type="cofactor">
    <cofactor evidence="16">
        <name>a divalent metal cation</name>
        <dbReference type="ChEBI" id="CHEBI:60240"/>
    </cofactor>
</comment>
<keyword evidence="10" id="KW-0630">Potassium</keyword>
<dbReference type="GO" id="GO:0016787">
    <property type="term" value="F:hydrolase activity"/>
    <property type="evidence" value="ECO:0007669"/>
    <property type="project" value="UniProtKB-UniRule"/>
</dbReference>
<evidence type="ECO:0000256" key="15">
    <source>
        <dbReference type="ARBA" id="ARBA00034430"/>
    </source>
</evidence>
<evidence type="ECO:0000256" key="14">
    <source>
        <dbReference type="ARBA" id="ARBA00023303"/>
    </source>
</evidence>
<keyword evidence="6" id="KW-0812">Transmembrane</keyword>
<comment type="subcellular location">
    <subcellularLocation>
        <location evidence="1">Membrane</location>
        <topology evidence="1">Multi-pass membrane protein</topology>
    </subcellularLocation>
</comment>
<dbReference type="HOGENOM" id="CLU_923410_0_0_4"/>
<evidence type="ECO:0000259" key="17">
    <source>
        <dbReference type="Pfam" id="PF12850"/>
    </source>
</evidence>
<name>G4MDW1_9BURK</name>
<dbReference type="Proteomes" id="UP000003511">
    <property type="component" value="Unassembled WGS sequence"/>
</dbReference>
<proteinExistence type="inferred from homology"/>
<dbReference type="InterPro" id="IPR029052">
    <property type="entry name" value="Metallo-depent_PP-like"/>
</dbReference>
<dbReference type="GO" id="GO:0016020">
    <property type="term" value="C:membrane"/>
    <property type="evidence" value="ECO:0007669"/>
    <property type="project" value="UniProtKB-SubCell"/>
</dbReference>
<dbReference type="InterPro" id="IPR010617">
    <property type="entry name" value="TMEM175-like"/>
</dbReference>
<keyword evidence="14" id="KW-0407">Ion channel</keyword>
<keyword evidence="8" id="KW-0378">Hydrolase</keyword>
<keyword evidence="5" id="KW-0633">Potassium transport</keyword>
<dbReference type="GO" id="GO:0015252">
    <property type="term" value="F:proton channel activity"/>
    <property type="evidence" value="ECO:0007669"/>
    <property type="project" value="InterPro"/>
</dbReference>
<keyword evidence="11" id="KW-1133">Transmembrane helix</keyword>
<keyword evidence="13" id="KW-0472">Membrane</keyword>
<evidence type="ECO:0000313" key="19">
    <source>
        <dbReference type="Proteomes" id="UP000003511"/>
    </source>
</evidence>
<accession>G4MDW1</accession>
<dbReference type="InterPro" id="IPR024654">
    <property type="entry name" value="Calcineurin-like_PHP_lpxH"/>
</dbReference>
<comment type="similarity">
    <text evidence="2">Belongs to the TMEM175 family.</text>
</comment>
<dbReference type="STRING" id="1055526.BKIR_c47_5630"/>
<gene>
    <name evidence="18" type="ORF">BKIR_c47_5630</name>
</gene>
<evidence type="ECO:0000256" key="13">
    <source>
        <dbReference type="ARBA" id="ARBA00023136"/>
    </source>
</evidence>
<evidence type="ECO:0000256" key="3">
    <source>
        <dbReference type="ARBA" id="ARBA00008950"/>
    </source>
</evidence>
<organism evidence="18 19">
    <name type="scientific">Candidatus Paraburkholderia kirkii UZHbot1</name>
    <dbReference type="NCBI Taxonomy" id="1055526"/>
    <lineage>
        <taxon>Bacteria</taxon>
        <taxon>Pseudomonadati</taxon>
        <taxon>Pseudomonadota</taxon>
        <taxon>Betaproteobacteria</taxon>
        <taxon>Burkholderiales</taxon>
        <taxon>Burkholderiaceae</taxon>
        <taxon>Paraburkholderia</taxon>
    </lineage>
</organism>
<evidence type="ECO:0000256" key="11">
    <source>
        <dbReference type="ARBA" id="ARBA00022989"/>
    </source>
</evidence>
<dbReference type="PANTHER" id="PTHR11124">
    <property type="entry name" value="VACUOLAR SORTING PROTEIN VPS29"/>
    <property type="match status" value="1"/>
</dbReference>
<dbReference type="PROSITE" id="PS01269">
    <property type="entry name" value="UPF0025"/>
    <property type="match status" value="1"/>
</dbReference>
<evidence type="ECO:0000256" key="2">
    <source>
        <dbReference type="ARBA" id="ARBA00006920"/>
    </source>
</evidence>
<dbReference type="InterPro" id="IPR000979">
    <property type="entry name" value="Phosphodiesterase_MJ0936/Vps29"/>
</dbReference>
<keyword evidence="4" id="KW-0813">Transport</keyword>
<dbReference type="NCBIfam" id="TIGR00040">
    <property type="entry name" value="yfcE"/>
    <property type="match status" value="1"/>
</dbReference>
<evidence type="ECO:0000256" key="5">
    <source>
        <dbReference type="ARBA" id="ARBA00022538"/>
    </source>
</evidence>
<evidence type="ECO:0000256" key="10">
    <source>
        <dbReference type="ARBA" id="ARBA00022958"/>
    </source>
</evidence>
<dbReference type="Pfam" id="PF12850">
    <property type="entry name" value="Metallophos_2"/>
    <property type="match status" value="1"/>
</dbReference>
<evidence type="ECO:0000256" key="1">
    <source>
        <dbReference type="ARBA" id="ARBA00004141"/>
    </source>
</evidence>
<keyword evidence="9" id="KW-0631">Potassium channel</keyword>
<sequence length="301" mass="33139">MPYVLSFIYVGIYWNNHHHLIHAIRRVNGPVLWANLHLLFWLSLFPFTTNWMGENHLSPVPTACYGFVLFMTAIAWDILTRTLISIHAENSALERAVGADRKGKLSGALSHGHHRQLLAAVDRRGHLRARRGGWAGARPAHRAHARKRRIVMRVGLISDTHNLVRPEALEALRGCAHIVHAGDICKRDVLDTLAPLAPLTVVRGNNDLGEGVADLPGQARVELCGAIILVVHDIADVPKQLDGVDVVVTGHSHKPSIERRDGVLFVNPGSAGPRRFRLPVTLALLEIDAGKVDVHIVPLVQ</sequence>
<dbReference type="Pfam" id="PF06736">
    <property type="entry name" value="TMEM175"/>
    <property type="match status" value="1"/>
</dbReference>
<dbReference type="EMBL" id="CAFE01000213">
    <property type="protein sequence ID" value="CCD39340.1"/>
    <property type="molecule type" value="Genomic_DNA"/>
</dbReference>
<dbReference type="EC" id="3.1.4.-" evidence="16"/>
<dbReference type="InterPro" id="IPR020935">
    <property type="entry name" value="PdiEstase_YfcE_CS"/>
</dbReference>
<dbReference type="SUPFAM" id="SSF56300">
    <property type="entry name" value="Metallo-dependent phosphatases"/>
    <property type="match status" value="1"/>
</dbReference>
<evidence type="ECO:0000256" key="4">
    <source>
        <dbReference type="ARBA" id="ARBA00022448"/>
    </source>
</evidence>
<reference evidence="18 19" key="1">
    <citation type="submission" date="2011-09" db="EMBL/GenBank/DDBJ databases">
        <authorList>
            <person name="Carlier A."/>
        </authorList>
    </citation>
    <scope>NUCLEOTIDE SEQUENCE [LARGE SCALE GENOMIC DNA]</scope>
    <source>
        <strain evidence="18 19">UZHbot1</strain>
    </source>
</reference>
<protein>
    <recommendedName>
        <fullName evidence="16">Phosphoesterase</fullName>
        <ecNumber evidence="16">3.1.4.-</ecNumber>
    </recommendedName>
</protein>
<feature type="domain" description="Calcineurin-like phosphoesterase" evidence="17">
    <location>
        <begin position="152"/>
        <end position="289"/>
    </location>
</feature>
<keyword evidence="12" id="KW-0406">Ion transport</keyword>
<comment type="catalytic activity">
    <reaction evidence="15">
        <text>K(+)(in) = K(+)(out)</text>
        <dbReference type="Rhea" id="RHEA:29463"/>
        <dbReference type="ChEBI" id="CHEBI:29103"/>
    </reaction>
</comment>
<comment type="caution">
    <text evidence="18">The sequence shown here is derived from an EMBL/GenBank/DDBJ whole genome shotgun (WGS) entry which is preliminary data.</text>
</comment>
<dbReference type="BioCyc" id="CBUR1055526:G10QW-429-MONOMER"/>
<evidence type="ECO:0000256" key="12">
    <source>
        <dbReference type="ARBA" id="ARBA00023065"/>
    </source>
</evidence>
<keyword evidence="7 16" id="KW-0479">Metal-binding</keyword>
<evidence type="ECO:0000256" key="16">
    <source>
        <dbReference type="RuleBase" id="RU362039"/>
    </source>
</evidence>
<reference evidence="18 19" key="2">
    <citation type="submission" date="2011-10" db="EMBL/GenBank/DDBJ databases">
        <title>Draft genome sequence of Candidatus Burkholderia kirkii.</title>
        <authorList>
            <person name="Carlier A.L."/>
            <person name="Eberl L."/>
        </authorList>
    </citation>
    <scope>NUCLEOTIDE SEQUENCE [LARGE SCALE GENOMIC DNA]</scope>
    <source>
        <strain evidence="18 19">UZHbot1</strain>
    </source>
</reference>
<comment type="similarity">
    <text evidence="3 16">Belongs to the metallophosphoesterase superfamily. YfcE family.</text>
</comment>
<dbReference type="AlphaFoldDB" id="G4MDW1"/>
<keyword evidence="19" id="KW-1185">Reference proteome</keyword>
<evidence type="ECO:0000256" key="7">
    <source>
        <dbReference type="ARBA" id="ARBA00022723"/>
    </source>
</evidence>
<evidence type="ECO:0000256" key="9">
    <source>
        <dbReference type="ARBA" id="ARBA00022826"/>
    </source>
</evidence>
<evidence type="ECO:0000313" key="18">
    <source>
        <dbReference type="EMBL" id="CCD39340.1"/>
    </source>
</evidence>
<dbReference type="Gene3D" id="3.60.21.10">
    <property type="match status" value="1"/>
</dbReference>
<evidence type="ECO:0000256" key="8">
    <source>
        <dbReference type="ARBA" id="ARBA00022801"/>
    </source>
</evidence>